<evidence type="ECO:0000313" key="6">
    <source>
        <dbReference type="Proteomes" id="UP001267638"/>
    </source>
</evidence>
<evidence type="ECO:0008006" key="7">
    <source>
        <dbReference type="Google" id="ProtNLM"/>
    </source>
</evidence>
<evidence type="ECO:0000259" key="3">
    <source>
        <dbReference type="Pfam" id="PF03633"/>
    </source>
</evidence>
<gene>
    <name evidence="5" type="ORF">J2W40_000208</name>
</gene>
<proteinExistence type="predicted"/>
<sequence length="682" mass="77482">MRAMRMLLLAGAAMLGMGAASPSPVMDRAAIATQRFGNDAAWYRDRIPYFESADPRLDAVYYYRWQIYRGHQRDLGKDGYITTEFFDDVDWQRHPYASLNDASGFHIGEGRWLNDRRFTDDYINFMYESGGNDRHFTDHMADSVWGRYLVDGNRDGAVRHLPVMNHIYRLWDVQFDFDKGLYFVEPLLDATEYTVSSIDASGGKDGFRGGDAFRPSVNAYMVANARALAKMATLTGDKAMAADYSARADALQKRILADLWSDKLTHFIDRHQSRKNEHVSYWEPIRNRELVGYLPWMFDVVPDDAKYAAAWAHLLDPASLAGKAGMRTVEASYEYYMRQYRYLGTDPECQWNGPIWPYQTTQVLHAMANLLDHRTHSGPITRSDYMRLLRQYAALHYQGSGKDERLDLEENYHPETGKPIVGLDRSHHYFHSGFNDLILTGLVGIRPRADDVLEVNPLLPDAADPQSLAWFRVQDVPYHGHKIAVTWDADGSHYKRGKGLSIEVDGREVARRATLGRLEVPVARVPTAPIARPINRAVQLVRSQFPKGSASSNTDPENVHDAIDGRTWFFPELPNGWSSVPSPASAATEQWYAIDFGQPTDLSRAELAFFADGARFAVPQSYRLQAWVAERWQDIATPKDSPVANGVTDVRWPALRTSRVRVLLTQPRGKATRLAEFKLFED</sequence>
<dbReference type="InterPro" id="IPR008979">
    <property type="entry name" value="Galactose-bd-like_sf"/>
</dbReference>
<evidence type="ECO:0000259" key="4">
    <source>
        <dbReference type="Pfam" id="PF22422"/>
    </source>
</evidence>
<name>A0ABU1WWH0_SPHXE</name>
<feature type="domain" description="F5/8 type C" evidence="2">
    <location>
        <begin position="549"/>
        <end position="676"/>
    </location>
</feature>
<dbReference type="SUPFAM" id="SSF49785">
    <property type="entry name" value="Galactose-binding domain-like"/>
    <property type="match status" value="1"/>
</dbReference>
<feature type="chain" id="PRO_5047533217" description="Glycogen debranching protein" evidence="1">
    <location>
        <begin position="23"/>
        <end position="682"/>
    </location>
</feature>
<evidence type="ECO:0000256" key="1">
    <source>
        <dbReference type="SAM" id="SignalP"/>
    </source>
</evidence>
<dbReference type="SUPFAM" id="SSF48208">
    <property type="entry name" value="Six-hairpin glycosidases"/>
    <property type="match status" value="1"/>
</dbReference>
<comment type="caution">
    <text evidence="5">The sequence shown here is derived from an EMBL/GenBank/DDBJ whole genome shotgun (WGS) entry which is preliminary data.</text>
</comment>
<dbReference type="EMBL" id="JAVDWV010000001">
    <property type="protein sequence ID" value="MDR7153414.1"/>
    <property type="molecule type" value="Genomic_DNA"/>
</dbReference>
<feature type="signal peptide" evidence="1">
    <location>
        <begin position="1"/>
        <end position="22"/>
    </location>
</feature>
<evidence type="ECO:0000313" key="5">
    <source>
        <dbReference type="EMBL" id="MDR7153414.1"/>
    </source>
</evidence>
<dbReference type="InterPro" id="IPR054491">
    <property type="entry name" value="MGH1-like_GH"/>
</dbReference>
<dbReference type="Proteomes" id="UP001267638">
    <property type="component" value="Unassembled WGS sequence"/>
</dbReference>
<feature type="domain" description="Glycoside hydrolase family 65 C-terminal" evidence="3">
    <location>
        <begin position="449"/>
        <end position="509"/>
    </location>
</feature>
<protein>
    <recommendedName>
        <fullName evidence="7">Glycogen debranching protein</fullName>
    </recommendedName>
</protein>
<dbReference type="Gene3D" id="2.60.120.260">
    <property type="entry name" value="Galactose-binding domain-like"/>
    <property type="match status" value="1"/>
</dbReference>
<dbReference type="InterPro" id="IPR005194">
    <property type="entry name" value="Glyco_hydro_65_C"/>
</dbReference>
<keyword evidence="1" id="KW-0732">Signal</keyword>
<dbReference type="RefSeq" id="WP_310221249.1">
    <property type="nucleotide sequence ID" value="NZ_JAVDWV010000001.1"/>
</dbReference>
<dbReference type="InterPro" id="IPR000421">
    <property type="entry name" value="FA58C"/>
</dbReference>
<dbReference type="Gene3D" id="1.50.10.10">
    <property type="match status" value="1"/>
</dbReference>
<dbReference type="Pfam" id="PF00754">
    <property type="entry name" value="F5_F8_type_C"/>
    <property type="match status" value="1"/>
</dbReference>
<dbReference type="Pfam" id="PF03633">
    <property type="entry name" value="Glyco_hydro_65C"/>
    <property type="match status" value="1"/>
</dbReference>
<feature type="domain" description="Mannosylglycerate hydrolase MGH1-like glycoside hydrolase" evidence="4">
    <location>
        <begin position="98"/>
        <end position="432"/>
    </location>
</feature>
<evidence type="ECO:0000259" key="2">
    <source>
        <dbReference type="Pfam" id="PF00754"/>
    </source>
</evidence>
<organism evidence="5 6">
    <name type="scientific">Sphingobium xenophagum</name>
    <dbReference type="NCBI Taxonomy" id="121428"/>
    <lineage>
        <taxon>Bacteria</taxon>
        <taxon>Pseudomonadati</taxon>
        <taxon>Pseudomonadota</taxon>
        <taxon>Alphaproteobacteria</taxon>
        <taxon>Sphingomonadales</taxon>
        <taxon>Sphingomonadaceae</taxon>
        <taxon>Sphingobium</taxon>
    </lineage>
</organism>
<dbReference type="InterPro" id="IPR008928">
    <property type="entry name" value="6-hairpin_glycosidase_sf"/>
</dbReference>
<keyword evidence="6" id="KW-1185">Reference proteome</keyword>
<accession>A0ABU1WWH0</accession>
<reference evidence="5 6" key="1">
    <citation type="submission" date="2023-07" db="EMBL/GenBank/DDBJ databases">
        <title>Sorghum-associated microbial communities from plants grown in Nebraska, USA.</title>
        <authorList>
            <person name="Schachtman D."/>
        </authorList>
    </citation>
    <scope>NUCLEOTIDE SEQUENCE [LARGE SCALE GENOMIC DNA]</scope>
    <source>
        <strain evidence="5 6">4256</strain>
    </source>
</reference>
<dbReference type="InterPro" id="IPR012341">
    <property type="entry name" value="6hp_glycosidase-like_sf"/>
</dbReference>
<dbReference type="Pfam" id="PF22422">
    <property type="entry name" value="MGH1-like_GH"/>
    <property type="match status" value="1"/>
</dbReference>